<dbReference type="Proteomes" id="UP000464956">
    <property type="component" value="Chromosome"/>
</dbReference>
<dbReference type="KEGG" id="vg:62676434"/>
<keyword evidence="3" id="KW-1185">Reference proteome</keyword>
<name>A0A679KLK0_9CAUD</name>
<dbReference type="RefSeq" id="YP_009997071.1">
    <property type="nucleotide sequence ID" value="NC_052967.1"/>
</dbReference>
<proteinExistence type="predicted"/>
<evidence type="ECO:0000256" key="1">
    <source>
        <dbReference type="SAM" id="MobiDB-lite"/>
    </source>
</evidence>
<dbReference type="EMBL" id="LR743532">
    <property type="protein sequence ID" value="CAA2409927.1"/>
    <property type="molecule type" value="Genomic_DNA"/>
</dbReference>
<sequence length="259" mass="29142">MHEHKPMQELTKADLKELERAHELIQESNEHRGPSLEERLERARAGTWTPEDLKAGQREALQEAMLDFIDEEANLVKGLAAQGKKDLAREVVRLRALVKTIKQATASVDPAQPNFGHAEAFRLMTYIQTNAEKPDAPDVLKVWNSRDGVTPFIVHIGAKSYEHHIRAMTGPVYDLPDTATHKWVTRTDAEMMTAWRRTLDKAVASGKLEADKADLQRDNLEAAKSWNYKIGLVNVSTGKFTDEELYEQLGGVDATHVPE</sequence>
<protein>
    <submittedName>
        <fullName evidence="2">Uncharacterized protein</fullName>
    </submittedName>
</protein>
<accession>A0A679KLK0</accession>
<feature type="region of interest" description="Disordered" evidence="1">
    <location>
        <begin position="25"/>
        <end position="44"/>
    </location>
</feature>
<dbReference type="GeneID" id="62676434"/>
<organism evidence="2 3">
    <name type="scientific">Xanthomonas phage Bosa</name>
    <dbReference type="NCBI Taxonomy" id="2674976"/>
    <lineage>
        <taxon>Viruses</taxon>
        <taxon>Duplodnaviria</taxon>
        <taxon>Heunggongvirae</taxon>
        <taxon>Uroviricota</taxon>
        <taxon>Caudoviricetes</taxon>
        <taxon>Mesyanzhinovviridae</taxon>
        <taxon>Bradleyvirinae</taxon>
        <taxon>Bosavirus</taxon>
        <taxon>Bosavirus bosa</taxon>
    </lineage>
</organism>
<evidence type="ECO:0000313" key="3">
    <source>
        <dbReference type="Proteomes" id="UP000464956"/>
    </source>
</evidence>
<evidence type="ECO:0000313" key="2">
    <source>
        <dbReference type="EMBL" id="CAA2409927.1"/>
    </source>
</evidence>
<reference evidence="2" key="1">
    <citation type="submission" date="2019-12" db="EMBL/GenBank/DDBJ databases">
        <authorList>
            <person name="Ansaldi M."/>
            <person name="Clavijo F."/>
        </authorList>
    </citation>
    <scope>NUCLEOTIDE SEQUENCE [LARGE SCALE GENOMIC DNA]</scope>
</reference>